<organism evidence="1 2">
    <name type="scientific">Chryseobacterium lathyri</name>
    <dbReference type="NCBI Taxonomy" id="395933"/>
    <lineage>
        <taxon>Bacteria</taxon>
        <taxon>Pseudomonadati</taxon>
        <taxon>Bacteroidota</taxon>
        <taxon>Flavobacteriia</taxon>
        <taxon>Flavobacteriales</taxon>
        <taxon>Weeksellaceae</taxon>
        <taxon>Chryseobacterium group</taxon>
        <taxon>Chryseobacterium</taxon>
    </lineage>
</organism>
<dbReference type="EMBL" id="JAUSRL010000013">
    <property type="protein sequence ID" value="MDP9962280.1"/>
    <property type="molecule type" value="Genomic_DNA"/>
</dbReference>
<name>A0ABT9SUZ5_9FLAO</name>
<comment type="caution">
    <text evidence="1">The sequence shown here is derived from an EMBL/GenBank/DDBJ whole genome shotgun (WGS) entry which is preliminary data.</text>
</comment>
<proteinExistence type="predicted"/>
<gene>
    <name evidence="1" type="ORF">J2T04_004208</name>
</gene>
<evidence type="ECO:0000313" key="2">
    <source>
        <dbReference type="Proteomes" id="UP001235513"/>
    </source>
</evidence>
<accession>A0ABT9SUZ5</accession>
<sequence length="30" mass="3232">TGQYIKAANDAVQVEYDKALTAFGMGDLLK</sequence>
<protein>
    <submittedName>
        <fullName evidence="1">Uncharacterized protein</fullName>
    </submittedName>
</protein>
<feature type="non-terminal residue" evidence="1">
    <location>
        <position position="1"/>
    </location>
</feature>
<evidence type="ECO:0000313" key="1">
    <source>
        <dbReference type="EMBL" id="MDP9962280.1"/>
    </source>
</evidence>
<dbReference type="Proteomes" id="UP001235513">
    <property type="component" value="Unassembled WGS sequence"/>
</dbReference>
<reference evidence="1 2" key="1">
    <citation type="submission" date="2023-07" db="EMBL/GenBank/DDBJ databases">
        <title>Sorghum-associated microbial communities from plants grown in Nebraska, USA.</title>
        <authorList>
            <person name="Schachtman D."/>
        </authorList>
    </citation>
    <scope>NUCLEOTIDE SEQUENCE [LARGE SCALE GENOMIC DNA]</scope>
    <source>
        <strain evidence="1 2">CC351</strain>
    </source>
</reference>
<keyword evidence="2" id="KW-1185">Reference proteome</keyword>